<name>A0A9Q7SH81_9MYCO</name>
<keyword evidence="1" id="KW-0472">Membrane</keyword>
<evidence type="ECO:0000313" key="2">
    <source>
        <dbReference type="EMBL" id="SHX83124.1"/>
    </source>
</evidence>
<evidence type="ECO:0000256" key="1">
    <source>
        <dbReference type="SAM" id="Phobius"/>
    </source>
</evidence>
<protein>
    <submittedName>
        <fullName evidence="2">Uncharacterized protein</fullName>
    </submittedName>
</protein>
<sequence>MMNSQVSVAFIASVLSAIMFGVLAGIPASSALYPSGAGFYVAMTVLCLIMPIIGFIVFRVKPRARDWAWGIALSPFPGTIAFLLAALWVAIS</sequence>
<proteinExistence type="predicted"/>
<comment type="caution">
    <text evidence="2">The sequence shown here is derived from an EMBL/GenBank/DDBJ whole genome shotgun (WGS) entry which is preliminary data.</text>
</comment>
<dbReference type="Proteomes" id="UP000185183">
    <property type="component" value="Unassembled WGS sequence"/>
</dbReference>
<evidence type="ECO:0000313" key="3">
    <source>
        <dbReference type="Proteomes" id="UP000185183"/>
    </source>
</evidence>
<dbReference type="AlphaFoldDB" id="A0A9Q7SH81"/>
<reference evidence="2 3" key="1">
    <citation type="submission" date="2016-11" db="EMBL/GenBank/DDBJ databases">
        <authorList>
            <consortium name="Pathogen Informatics"/>
        </authorList>
    </citation>
    <scope>NUCLEOTIDE SEQUENCE [LARGE SCALE GENOMIC DNA]</scope>
    <source>
        <strain evidence="2 3">968</strain>
    </source>
</reference>
<organism evidence="2 3">
    <name type="scientific">Mycobacteroides abscessus subsp. bolletii</name>
    <dbReference type="NCBI Taxonomy" id="319705"/>
    <lineage>
        <taxon>Bacteria</taxon>
        <taxon>Bacillati</taxon>
        <taxon>Actinomycetota</taxon>
        <taxon>Actinomycetes</taxon>
        <taxon>Mycobacteriales</taxon>
        <taxon>Mycobacteriaceae</taxon>
        <taxon>Mycobacteroides</taxon>
        <taxon>Mycobacteroides abscessus</taxon>
    </lineage>
</organism>
<dbReference type="EMBL" id="FSFA01000005">
    <property type="protein sequence ID" value="SHX83124.1"/>
    <property type="molecule type" value="Genomic_DNA"/>
</dbReference>
<accession>A0A9Q7SH81</accession>
<feature type="transmembrane region" description="Helical" evidence="1">
    <location>
        <begin position="40"/>
        <end position="60"/>
    </location>
</feature>
<keyword evidence="1" id="KW-0812">Transmembrane</keyword>
<feature type="transmembrane region" description="Helical" evidence="1">
    <location>
        <begin position="67"/>
        <end position="91"/>
    </location>
</feature>
<gene>
    <name evidence="2" type="ORF">SAMEA2275694_03986</name>
</gene>
<keyword evidence="1" id="KW-1133">Transmembrane helix</keyword>